<dbReference type="AlphaFoldDB" id="A0A2H0UFY7"/>
<dbReference type="SUPFAM" id="SSF55729">
    <property type="entry name" value="Acyl-CoA N-acyltransferases (Nat)"/>
    <property type="match status" value="1"/>
</dbReference>
<dbReference type="Gene3D" id="3.40.630.30">
    <property type="match status" value="1"/>
</dbReference>
<feature type="domain" description="N-acetyltransferase" evidence="1">
    <location>
        <begin position="1"/>
        <end position="114"/>
    </location>
</feature>
<dbReference type="Proteomes" id="UP000229315">
    <property type="component" value="Unassembled WGS sequence"/>
</dbReference>
<evidence type="ECO:0000313" key="2">
    <source>
        <dbReference type="EMBL" id="PIR85334.1"/>
    </source>
</evidence>
<proteinExistence type="predicted"/>
<dbReference type="EMBL" id="PFBH01000006">
    <property type="protein sequence ID" value="PIR85334.1"/>
    <property type="molecule type" value="Genomic_DNA"/>
</dbReference>
<dbReference type="PROSITE" id="PS51186">
    <property type="entry name" value="GNAT"/>
    <property type="match status" value="1"/>
</dbReference>
<gene>
    <name evidence="2" type="ORF">COU15_01200</name>
</gene>
<evidence type="ECO:0000313" key="3">
    <source>
        <dbReference type="Proteomes" id="UP000229315"/>
    </source>
</evidence>
<organism evidence="2 3">
    <name type="scientific">Candidatus Kaiserbacteria bacterium CG10_big_fil_rev_8_21_14_0_10_45_20</name>
    <dbReference type="NCBI Taxonomy" id="1974607"/>
    <lineage>
        <taxon>Bacteria</taxon>
        <taxon>Candidatus Kaiseribacteriota</taxon>
    </lineage>
</organism>
<dbReference type="GO" id="GO:0016747">
    <property type="term" value="F:acyltransferase activity, transferring groups other than amino-acyl groups"/>
    <property type="evidence" value="ECO:0007669"/>
    <property type="project" value="InterPro"/>
</dbReference>
<dbReference type="InterPro" id="IPR016181">
    <property type="entry name" value="Acyl_CoA_acyltransferase"/>
</dbReference>
<evidence type="ECO:0000259" key="1">
    <source>
        <dbReference type="PROSITE" id="PS51186"/>
    </source>
</evidence>
<name>A0A2H0UFY7_9BACT</name>
<accession>A0A2H0UFY7</accession>
<dbReference type="Pfam" id="PF00583">
    <property type="entry name" value="Acetyltransf_1"/>
    <property type="match status" value="1"/>
</dbReference>
<dbReference type="CDD" id="cd04301">
    <property type="entry name" value="NAT_SF"/>
    <property type="match status" value="1"/>
</dbReference>
<dbReference type="InterPro" id="IPR000182">
    <property type="entry name" value="GNAT_dom"/>
</dbReference>
<reference evidence="3" key="1">
    <citation type="submission" date="2017-09" db="EMBL/GenBank/DDBJ databases">
        <title>Depth-based differentiation of microbial function through sediment-hosted aquifers and enrichment of novel symbionts in the deep terrestrial subsurface.</title>
        <authorList>
            <person name="Probst A.J."/>
            <person name="Ladd B."/>
            <person name="Jarett J.K."/>
            <person name="Geller-Mcgrath D.E."/>
            <person name="Sieber C.M.K."/>
            <person name="Emerson J.B."/>
            <person name="Anantharaman K."/>
            <person name="Thomas B.C."/>
            <person name="Malmstrom R."/>
            <person name="Stieglmeier M."/>
            <person name="Klingl A."/>
            <person name="Woyke T."/>
            <person name="Ryan C.M."/>
            <person name="Banfield J.F."/>
        </authorList>
    </citation>
    <scope>NUCLEOTIDE SEQUENCE [LARGE SCALE GENOMIC DNA]</scope>
</reference>
<comment type="caution">
    <text evidence="2">The sequence shown here is derived from an EMBL/GenBank/DDBJ whole genome shotgun (WGS) entry which is preliminary data.</text>
</comment>
<protein>
    <recommendedName>
        <fullName evidence="1">N-acetyltransferase domain-containing protein</fullName>
    </recommendedName>
</protein>
<sequence length="123" mass="13884">MNVESQNTKPSYEVFRKKVDGKEVGFIEIERTDTTPPYIYVAGLSVSEDFRSGGVASTLLEKVEKIIKKENKIGFLVNAISGPGYALYQKRGWRQVENAAELYVYNVPAHLSDKELSRLFYSA</sequence>